<keyword evidence="3" id="KW-1185">Reference proteome</keyword>
<keyword evidence="1" id="KW-0732">Signal</keyword>
<evidence type="ECO:0000313" key="2">
    <source>
        <dbReference type="EMBL" id="MBC2651739.1"/>
    </source>
</evidence>
<comment type="caution">
    <text evidence="2">The sequence shown here is derived from an EMBL/GenBank/DDBJ whole genome shotgun (WGS) entry which is preliminary data.</text>
</comment>
<dbReference type="EMBL" id="JACLAU010000009">
    <property type="protein sequence ID" value="MBC2651739.1"/>
    <property type="molecule type" value="Genomic_DNA"/>
</dbReference>
<accession>A0A7X1KBY5</accession>
<name>A0A7X1KBY5_9SPHN</name>
<organism evidence="2 3">
    <name type="scientific">Novosphingobium aerophilum</name>
    <dbReference type="NCBI Taxonomy" id="2839843"/>
    <lineage>
        <taxon>Bacteria</taxon>
        <taxon>Pseudomonadati</taxon>
        <taxon>Pseudomonadota</taxon>
        <taxon>Alphaproteobacteria</taxon>
        <taxon>Sphingomonadales</taxon>
        <taxon>Sphingomonadaceae</taxon>
        <taxon>Novosphingobium</taxon>
    </lineage>
</organism>
<evidence type="ECO:0000313" key="3">
    <source>
        <dbReference type="Proteomes" id="UP000520156"/>
    </source>
</evidence>
<feature type="signal peptide" evidence="1">
    <location>
        <begin position="1"/>
        <end position="27"/>
    </location>
</feature>
<proteinExistence type="predicted"/>
<sequence length="354" mass="34724">MKNSTRLLATAGLCALGAGLGSGSAQAAGTLAGQTITNTVTVNFQVGGVTQTAQTGTNAVTVDRRVVLTITGAPATTTSAPGQIDAVTAFQVTNSSNDTLDMQLAAVNQAGGTTVHGATDVIDVANFAYFLDSNSNGVYDAGVDAQITYLDEIAPDTTRTVFVHGDLPANATNTQASGIVLTARASAAGTAGTQGALLTATTTANTAGVDTVFGDAAGATDAASDGAFSARGSYTVAAAVLSVNKYATIISDPINGTTNPKAIPGAVLEYCLAVANGTGAATATGLTLSDPLPSTVTYNSAFGIFVNATVTGTTCSGGTAGGTFAATPTPTVSGTLTNLAAGTSSALRFRVTIN</sequence>
<dbReference type="RefSeq" id="WP_185683156.1">
    <property type="nucleotide sequence ID" value="NZ_JACLAU010000009.1"/>
</dbReference>
<feature type="chain" id="PRO_5030552263" description="DUF11 domain-containing protein" evidence="1">
    <location>
        <begin position="28"/>
        <end position="354"/>
    </location>
</feature>
<protein>
    <recommendedName>
        <fullName evidence="4">DUF11 domain-containing protein</fullName>
    </recommendedName>
</protein>
<dbReference type="Proteomes" id="UP000520156">
    <property type="component" value="Unassembled WGS sequence"/>
</dbReference>
<gene>
    <name evidence="2" type="ORF">H7F49_08485</name>
</gene>
<evidence type="ECO:0008006" key="4">
    <source>
        <dbReference type="Google" id="ProtNLM"/>
    </source>
</evidence>
<evidence type="ECO:0000256" key="1">
    <source>
        <dbReference type="SAM" id="SignalP"/>
    </source>
</evidence>
<reference evidence="2 3" key="1">
    <citation type="submission" date="2020-08" db="EMBL/GenBank/DDBJ databases">
        <title>The genome sequence of Novosphingobium flavum 4Y4.</title>
        <authorList>
            <person name="Liu Y."/>
        </authorList>
    </citation>
    <scope>NUCLEOTIDE SEQUENCE [LARGE SCALE GENOMIC DNA]</scope>
    <source>
        <strain evidence="2 3">4Y4</strain>
    </source>
</reference>
<dbReference type="AlphaFoldDB" id="A0A7X1KBY5"/>